<protein>
    <submittedName>
        <fullName evidence="2">Uncharacterized protein</fullName>
    </submittedName>
</protein>
<name>A0A843WR47_COLES</name>
<evidence type="ECO:0000313" key="3">
    <source>
        <dbReference type="Proteomes" id="UP000652761"/>
    </source>
</evidence>
<dbReference type="EMBL" id="NMUH01003749">
    <property type="protein sequence ID" value="MQM06945.1"/>
    <property type="molecule type" value="Genomic_DNA"/>
</dbReference>
<evidence type="ECO:0000313" key="2">
    <source>
        <dbReference type="EMBL" id="MQM06945.1"/>
    </source>
</evidence>
<organism evidence="2 3">
    <name type="scientific">Colocasia esculenta</name>
    <name type="common">Wild taro</name>
    <name type="synonym">Arum esculentum</name>
    <dbReference type="NCBI Taxonomy" id="4460"/>
    <lineage>
        <taxon>Eukaryota</taxon>
        <taxon>Viridiplantae</taxon>
        <taxon>Streptophyta</taxon>
        <taxon>Embryophyta</taxon>
        <taxon>Tracheophyta</taxon>
        <taxon>Spermatophyta</taxon>
        <taxon>Magnoliopsida</taxon>
        <taxon>Liliopsida</taxon>
        <taxon>Araceae</taxon>
        <taxon>Aroideae</taxon>
        <taxon>Colocasieae</taxon>
        <taxon>Colocasia</taxon>
    </lineage>
</organism>
<reference evidence="2" key="1">
    <citation type="submission" date="2017-07" db="EMBL/GenBank/DDBJ databases">
        <title>Taro Niue Genome Assembly and Annotation.</title>
        <authorList>
            <person name="Atibalentja N."/>
            <person name="Keating K."/>
            <person name="Fields C.J."/>
        </authorList>
    </citation>
    <scope>NUCLEOTIDE SEQUENCE</scope>
    <source>
        <strain evidence="2">Niue_2</strain>
        <tissue evidence="2">Leaf</tissue>
    </source>
</reference>
<accession>A0A843WR47</accession>
<proteinExistence type="predicted"/>
<keyword evidence="3" id="KW-1185">Reference proteome</keyword>
<feature type="region of interest" description="Disordered" evidence="1">
    <location>
        <begin position="282"/>
        <end position="303"/>
    </location>
</feature>
<gene>
    <name evidence="2" type="ORF">Taro_039774</name>
</gene>
<dbReference type="AlphaFoldDB" id="A0A843WR47"/>
<sequence>MCHLGSTIYGQYPVFGTISIKVDGYRDLPHISWVRERCCRIFPVEFCTVKCLWLSRLGNRYLVPFGLRRTRLTPRFGVVSIMVDEYRALPIHHHWGACRARIFTLRIAYEEMSRSCEDPNGRFPSCLEVPAPIRLAQNQSWQSGRRQHRWPPTTGWQQSPWTLTLVGVHLAGRLHDVGGLIPGRQQGLPGLRNYPEIPAHLHHSLGHATHVAEYCERDREALLLWPAEEGEVGAPISARCVRLLQQRGQSTSLGTVNLVNRGVNQVNQQSIIADERPATFASTRRTSTVDNGDTAGGETDRPQPLFWRSRWDNSAATVSVYIQIDGKRSCRLYRDSLSGKSGWFQGKLYKCLNSVDSLTAYHSGSSFSFPSIPFSLPYFLI</sequence>
<evidence type="ECO:0000256" key="1">
    <source>
        <dbReference type="SAM" id="MobiDB-lite"/>
    </source>
</evidence>
<comment type="caution">
    <text evidence="2">The sequence shown here is derived from an EMBL/GenBank/DDBJ whole genome shotgun (WGS) entry which is preliminary data.</text>
</comment>
<dbReference type="Proteomes" id="UP000652761">
    <property type="component" value="Unassembled WGS sequence"/>
</dbReference>
<feature type="compositionally biased region" description="Polar residues" evidence="1">
    <location>
        <begin position="282"/>
        <end position="291"/>
    </location>
</feature>